<dbReference type="EMBL" id="JDTF01000004">
    <property type="protein sequence ID" value="EXX94121.1"/>
    <property type="molecule type" value="Genomic_DNA"/>
</dbReference>
<evidence type="ECO:0000313" key="2">
    <source>
        <dbReference type="Proteomes" id="UP000023104"/>
    </source>
</evidence>
<sequence>MNKLCDKPANNAKIYASFAALTGTKLCRNQAKRQSKSGALL</sequence>
<protein>
    <recommendedName>
        <fullName evidence="3">N-acetyltransferase YedL</fullName>
    </recommendedName>
</protein>
<evidence type="ECO:0000313" key="1">
    <source>
        <dbReference type="EMBL" id="EXX94121.1"/>
    </source>
</evidence>
<dbReference type="Proteomes" id="UP000023104">
    <property type="component" value="Unassembled WGS sequence"/>
</dbReference>
<keyword evidence="2" id="KW-1185">Reference proteome</keyword>
<gene>
    <name evidence="1" type="ORF">D559_1530</name>
</gene>
<comment type="caution">
    <text evidence="1">The sequence shown here is derived from an EMBL/GenBank/DDBJ whole genome shotgun (WGS) entry which is preliminary data.</text>
</comment>
<accession>A0ABN0RY38</accession>
<reference evidence="1 2" key="1">
    <citation type="submission" date="2014-02" db="EMBL/GenBank/DDBJ databases">
        <title>Whole Genome Sequencing Of Bordetella Holmesii, An Emerging Opportunistic Infection Of Humans.</title>
        <authorList>
            <person name="Tettelin H."/>
            <person name="Hooven T.A."/>
            <person name="Hine E."/>
            <person name="Su Q."/>
            <person name="Huard R.C."/>
            <person name="Della-Latta P."/>
            <person name="Daugherty S.C."/>
            <person name="Agrawal S."/>
            <person name="Sengamalay N."/>
            <person name="Tallon L.J."/>
            <person name="Sadzewicz L."/>
            <person name="Whittier S."/>
            <person name="Fraser C.M."/>
            <person name="Ratner A.J."/>
        </authorList>
    </citation>
    <scope>NUCLEOTIDE SEQUENCE [LARGE SCALE GENOMIC DNA]</scope>
    <source>
        <strain evidence="1 2">1058</strain>
    </source>
</reference>
<name>A0ABN0RY38_9BORD</name>
<organism evidence="1 2">
    <name type="scientific">Bordetella holmesii 1058</name>
    <dbReference type="NCBI Taxonomy" id="1247648"/>
    <lineage>
        <taxon>Bacteria</taxon>
        <taxon>Pseudomonadati</taxon>
        <taxon>Pseudomonadota</taxon>
        <taxon>Betaproteobacteria</taxon>
        <taxon>Burkholderiales</taxon>
        <taxon>Alcaligenaceae</taxon>
        <taxon>Bordetella</taxon>
    </lineage>
</organism>
<evidence type="ECO:0008006" key="3">
    <source>
        <dbReference type="Google" id="ProtNLM"/>
    </source>
</evidence>
<proteinExistence type="predicted"/>